<evidence type="ECO:0000256" key="1">
    <source>
        <dbReference type="SAM" id="MobiDB-lite"/>
    </source>
</evidence>
<dbReference type="InterPro" id="IPR055170">
    <property type="entry name" value="GFO_IDH_MocA-like_dom"/>
</dbReference>
<dbReference type="SUPFAM" id="SSF55347">
    <property type="entry name" value="Glyceraldehyde-3-phosphate dehydrogenase-like, C-terminal domain"/>
    <property type="match status" value="1"/>
</dbReference>
<proteinExistence type="predicted"/>
<dbReference type="SUPFAM" id="SSF51735">
    <property type="entry name" value="NAD(P)-binding Rossmann-fold domains"/>
    <property type="match status" value="1"/>
</dbReference>
<feature type="domain" description="Gfo/Idh/MocA-like oxidoreductase N-terminal" evidence="2">
    <location>
        <begin position="6"/>
        <end position="121"/>
    </location>
</feature>
<dbReference type="Pfam" id="PF01408">
    <property type="entry name" value="GFO_IDH_MocA"/>
    <property type="match status" value="1"/>
</dbReference>
<organism evidence="4 5">
    <name type="scientific">Candidatus Desulfacyla euxinica</name>
    <dbReference type="NCBI Taxonomy" id="2841693"/>
    <lineage>
        <taxon>Bacteria</taxon>
        <taxon>Deltaproteobacteria</taxon>
        <taxon>Candidatus Desulfacyla</taxon>
    </lineage>
</organism>
<evidence type="ECO:0000259" key="2">
    <source>
        <dbReference type="Pfam" id="PF01408"/>
    </source>
</evidence>
<name>A0A8J6N1L1_9DELT</name>
<dbReference type="Gene3D" id="3.30.360.10">
    <property type="entry name" value="Dihydrodipicolinate Reductase, domain 2"/>
    <property type="match status" value="1"/>
</dbReference>
<dbReference type="InterPro" id="IPR000683">
    <property type="entry name" value="Gfo/Idh/MocA-like_OxRdtase_N"/>
</dbReference>
<evidence type="ECO:0000313" key="5">
    <source>
        <dbReference type="Proteomes" id="UP000650524"/>
    </source>
</evidence>
<dbReference type="Gene3D" id="3.40.50.720">
    <property type="entry name" value="NAD(P)-binding Rossmann-like Domain"/>
    <property type="match status" value="1"/>
</dbReference>
<reference evidence="4 5" key="1">
    <citation type="submission" date="2020-08" db="EMBL/GenBank/DDBJ databases">
        <title>Bridging the membrane lipid divide: bacteria of the FCB group superphylum have the potential to synthesize archaeal ether lipids.</title>
        <authorList>
            <person name="Villanueva L."/>
            <person name="Von Meijenfeldt F.A.B."/>
            <person name="Westbye A.B."/>
            <person name="Yadav S."/>
            <person name="Hopmans E.C."/>
            <person name="Dutilh B.E."/>
            <person name="Sinninghe Damste J.S."/>
        </authorList>
    </citation>
    <scope>NUCLEOTIDE SEQUENCE [LARGE SCALE GENOMIC DNA]</scope>
    <source>
        <strain evidence="4">NIOZ-UU27</strain>
    </source>
</reference>
<gene>
    <name evidence="4" type="ORF">H8E19_10740</name>
</gene>
<comment type="caution">
    <text evidence="4">The sequence shown here is derived from an EMBL/GenBank/DDBJ whole genome shotgun (WGS) entry which is preliminary data.</text>
</comment>
<feature type="domain" description="GFO/IDH/MocA-like oxidoreductase" evidence="3">
    <location>
        <begin position="151"/>
        <end position="220"/>
    </location>
</feature>
<dbReference type="AlphaFoldDB" id="A0A8J6N1L1"/>
<feature type="region of interest" description="Disordered" evidence="1">
    <location>
        <begin position="251"/>
        <end position="272"/>
    </location>
</feature>
<dbReference type="Proteomes" id="UP000650524">
    <property type="component" value="Unassembled WGS sequence"/>
</dbReference>
<evidence type="ECO:0000259" key="3">
    <source>
        <dbReference type="Pfam" id="PF22725"/>
    </source>
</evidence>
<accession>A0A8J6N1L1</accession>
<protein>
    <submittedName>
        <fullName evidence="4">Gfo/Idh/MocA family oxidoreductase</fullName>
    </submittedName>
</protein>
<dbReference type="Pfam" id="PF22725">
    <property type="entry name" value="GFO_IDH_MocA_C3"/>
    <property type="match status" value="1"/>
</dbReference>
<dbReference type="InterPro" id="IPR051450">
    <property type="entry name" value="Gfo/Idh/MocA_Oxidoreductases"/>
</dbReference>
<dbReference type="EMBL" id="JACNJD010000240">
    <property type="protein sequence ID" value="MBC8177869.1"/>
    <property type="molecule type" value="Genomic_DNA"/>
</dbReference>
<dbReference type="InterPro" id="IPR036291">
    <property type="entry name" value="NAD(P)-bd_dom_sf"/>
</dbReference>
<dbReference type="PANTHER" id="PTHR43377">
    <property type="entry name" value="BILIVERDIN REDUCTASE A"/>
    <property type="match status" value="1"/>
</dbReference>
<dbReference type="GO" id="GO:0000166">
    <property type="term" value="F:nucleotide binding"/>
    <property type="evidence" value="ECO:0007669"/>
    <property type="project" value="InterPro"/>
</dbReference>
<evidence type="ECO:0000313" key="4">
    <source>
        <dbReference type="EMBL" id="MBC8177869.1"/>
    </source>
</evidence>
<dbReference type="PANTHER" id="PTHR43377:SF1">
    <property type="entry name" value="BILIVERDIN REDUCTASE A"/>
    <property type="match status" value="1"/>
</dbReference>
<sequence length="323" mass="35983">MKQDKLKVAVIGVGHLGEYHVQKYKGLPGVELVGVADVDGDRVNEIAQRYDTKAYGDHRDILDRVDAVSLAVTTEMHFEVAKDILQRGIHMLIEKPITYDLREADTLISMARQQDLVLQVGLIERFNPAIVKMERMLNNPVFIESHRMNLFTKRGLDVDVVLDLMIHDLDIILHIVPSEVKEIHAVGMPVITDKTDIANVRLIFENGTAANLTASRVSGKMLRKIRVFQPDAYISADCGKRQLTVISLDSEKKDPDDFPQVSTSKEEYSETDPLNDEISSFISAVANGSDPVVTGEDGRNALKVALNIIGQIERGCKNFRPAL</sequence>